<dbReference type="EMBL" id="JAATWM020000012">
    <property type="protein sequence ID" value="KAF9877908.1"/>
    <property type="molecule type" value="Genomic_DNA"/>
</dbReference>
<reference evidence="7" key="2">
    <citation type="submission" date="2020-11" db="EMBL/GenBank/DDBJ databases">
        <title>Whole genome sequencing of Colletotrichum sp.</title>
        <authorList>
            <person name="Li H."/>
        </authorList>
    </citation>
    <scope>NUCLEOTIDE SEQUENCE</scope>
    <source>
        <strain evidence="7">CkLH20</strain>
    </source>
</reference>
<dbReference type="Gene3D" id="4.10.240.10">
    <property type="entry name" value="Zn(2)-C6 fungal-type DNA-binding domain"/>
    <property type="match status" value="1"/>
</dbReference>
<dbReference type="Pfam" id="PF00172">
    <property type="entry name" value="Zn_clus"/>
    <property type="match status" value="1"/>
</dbReference>
<dbReference type="Pfam" id="PF04082">
    <property type="entry name" value="Fungal_trans"/>
    <property type="match status" value="1"/>
</dbReference>
<evidence type="ECO:0000256" key="5">
    <source>
        <dbReference type="SAM" id="MobiDB-lite"/>
    </source>
</evidence>
<comment type="subcellular location">
    <subcellularLocation>
        <location evidence="1">Nucleus</location>
    </subcellularLocation>
</comment>
<feature type="region of interest" description="Disordered" evidence="5">
    <location>
        <begin position="46"/>
        <end position="100"/>
    </location>
</feature>
<evidence type="ECO:0000256" key="2">
    <source>
        <dbReference type="ARBA" id="ARBA00022723"/>
    </source>
</evidence>
<gene>
    <name evidence="7" type="ORF">CkaCkLH20_04484</name>
</gene>
<comment type="caution">
    <text evidence="7">The sequence shown here is derived from an EMBL/GenBank/DDBJ whole genome shotgun (WGS) entry which is preliminary data.</text>
</comment>
<keyword evidence="4" id="KW-0539">Nucleus</keyword>
<evidence type="ECO:0000256" key="4">
    <source>
        <dbReference type="ARBA" id="ARBA00023242"/>
    </source>
</evidence>
<dbReference type="GO" id="GO:0008270">
    <property type="term" value="F:zinc ion binding"/>
    <property type="evidence" value="ECO:0007669"/>
    <property type="project" value="InterPro"/>
</dbReference>
<dbReference type="SUPFAM" id="SSF57701">
    <property type="entry name" value="Zn2/Cys6 DNA-binding domain"/>
    <property type="match status" value="1"/>
</dbReference>
<dbReference type="Proteomes" id="UP000781932">
    <property type="component" value="Unassembled WGS sequence"/>
</dbReference>
<dbReference type="CDD" id="cd12148">
    <property type="entry name" value="fungal_TF_MHR"/>
    <property type="match status" value="1"/>
</dbReference>
<dbReference type="PROSITE" id="PS00463">
    <property type="entry name" value="ZN2_CY6_FUNGAL_1"/>
    <property type="match status" value="1"/>
</dbReference>
<name>A0A9P6I7Q5_9PEZI</name>
<dbReference type="GO" id="GO:0005634">
    <property type="term" value="C:nucleus"/>
    <property type="evidence" value="ECO:0007669"/>
    <property type="project" value="UniProtKB-SubCell"/>
</dbReference>
<dbReference type="InterPro" id="IPR036864">
    <property type="entry name" value="Zn2-C6_fun-type_DNA-bd_sf"/>
</dbReference>
<keyword evidence="2" id="KW-0479">Metal-binding</keyword>
<dbReference type="OrthoDB" id="39175at2759"/>
<dbReference type="AlphaFoldDB" id="A0A9P6I7Q5"/>
<dbReference type="GO" id="GO:0000981">
    <property type="term" value="F:DNA-binding transcription factor activity, RNA polymerase II-specific"/>
    <property type="evidence" value="ECO:0007669"/>
    <property type="project" value="InterPro"/>
</dbReference>
<dbReference type="CDD" id="cd00067">
    <property type="entry name" value="GAL4"/>
    <property type="match status" value="1"/>
</dbReference>
<dbReference type="RefSeq" id="XP_038747369.1">
    <property type="nucleotide sequence ID" value="XM_038887203.1"/>
</dbReference>
<evidence type="ECO:0000313" key="8">
    <source>
        <dbReference type="Proteomes" id="UP000781932"/>
    </source>
</evidence>
<dbReference type="PANTHER" id="PTHR46910:SF3">
    <property type="entry name" value="HALOTOLERANCE PROTEIN 9-RELATED"/>
    <property type="match status" value="1"/>
</dbReference>
<reference evidence="7" key="1">
    <citation type="submission" date="2020-03" db="EMBL/GenBank/DDBJ databases">
        <authorList>
            <person name="He L."/>
        </authorList>
    </citation>
    <scope>NUCLEOTIDE SEQUENCE</scope>
    <source>
        <strain evidence="7">CkLH20</strain>
    </source>
</reference>
<dbReference type="SMART" id="SM00066">
    <property type="entry name" value="GAL4"/>
    <property type="match status" value="1"/>
</dbReference>
<dbReference type="InterPro" id="IPR007219">
    <property type="entry name" value="XnlR_reg_dom"/>
</dbReference>
<dbReference type="GO" id="GO:0003677">
    <property type="term" value="F:DNA binding"/>
    <property type="evidence" value="ECO:0007669"/>
    <property type="project" value="UniProtKB-KW"/>
</dbReference>
<evidence type="ECO:0000256" key="1">
    <source>
        <dbReference type="ARBA" id="ARBA00004123"/>
    </source>
</evidence>
<evidence type="ECO:0000256" key="3">
    <source>
        <dbReference type="ARBA" id="ARBA00023125"/>
    </source>
</evidence>
<dbReference type="InterPro" id="IPR050987">
    <property type="entry name" value="AtrR-like"/>
</dbReference>
<dbReference type="PROSITE" id="PS50048">
    <property type="entry name" value="ZN2_CY6_FUNGAL_2"/>
    <property type="match status" value="1"/>
</dbReference>
<evidence type="ECO:0000259" key="6">
    <source>
        <dbReference type="PROSITE" id="PS50048"/>
    </source>
</evidence>
<feature type="domain" description="Zn(2)-C6 fungal-type" evidence="6">
    <location>
        <begin position="2"/>
        <end position="32"/>
    </location>
</feature>
<proteinExistence type="predicted"/>
<dbReference type="PANTHER" id="PTHR46910">
    <property type="entry name" value="TRANSCRIPTION FACTOR PDR1"/>
    <property type="match status" value="1"/>
</dbReference>
<keyword evidence="3" id="KW-0238">DNA-binding</keyword>
<evidence type="ECO:0000313" key="7">
    <source>
        <dbReference type="EMBL" id="KAF9877908.1"/>
    </source>
</evidence>
<feature type="compositionally biased region" description="Low complexity" evidence="5">
    <location>
        <begin position="71"/>
        <end position="87"/>
    </location>
</feature>
<keyword evidence="8" id="KW-1185">Reference proteome</keyword>
<dbReference type="InterPro" id="IPR001138">
    <property type="entry name" value="Zn2Cys6_DnaBD"/>
</dbReference>
<organism evidence="7 8">
    <name type="scientific">Colletotrichum karsti</name>
    <dbReference type="NCBI Taxonomy" id="1095194"/>
    <lineage>
        <taxon>Eukaryota</taxon>
        <taxon>Fungi</taxon>
        <taxon>Dikarya</taxon>
        <taxon>Ascomycota</taxon>
        <taxon>Pezizomycotina</taxon>
        <taxon>Sordariomycetes</taxon>
        <taxon>Hypocreomycetidae</taxon>
        <taxon>Glomerellales</taxon>
        <taxon>Glomerellaceae</taxon>
        <taxon>Colletotrichum</taxon>
        <taxon>Colletotrichum boninense species complex</taxon>
    </lineage>
</organism>
<feature type="compositionally biased region" description="Polar residues" evidence="5">
    <location>
        <begin position="55"/>
        <end position="66"/>
    </location>
</feature>
<accession>A0A9P6I7Q5</accession>
<dbReference type="GO" id="GO:0006351">
    <property type="term" value="P:DNA-templated transcription"/>
    <property type="evidence" value="ECO:0007669"/>
    <property type="project" value="InterPro"/>
</dbReference>
<dbReference type="GeneID" id="62160277"/>
<protein>
    <recommendedName>
        <fullName evidence="6">Zn(2)-C6 fungal-type domain-containing protein</fullName>
    </recommendedName>
</protein>
<sequence>MACQACRTKKIKCDRVRPVCQNCRLRASQCSYAGERRTRRWVAEADAENRRLSGSHPSASESNHGPSQRPADAVSGSGSDSGAGQQQPEPRHQQSTARSAHLLTDVAARTDVRVDRPDWRAVIPASSDWNQMDSDSIAGVFTHMDHDSEVIPKSPVGFSSDQDDSLVDKILDGDDRECFKDANPSMWMRMDDGDEYTGPSSGISNISDLGLKWVRQNVPESDDLYEAIQDVRNAILCHLRQPKCIPQDLPLALTTPRQTADVPPSQMLQYINAYFSKVQVVFPILDRATFLSQLSAMGNHSGLIQKPSWLALLNAVLASGCRALLSEETAEAFQASGSEAWGYFQFALSYEPQIIHGATDLMAVQAMAVMTVFAQGLSSPQRLEYTLSSITSRLAHGLGLHRNPPPEWNLAEDEKEERNRVFWAVYCLDKLVFYYPFTALTTIFVHVVSNPPDVRTQSDIALMETAVGFFGRLEHITSGEAAFTKTTEFVRQARKLTEKYKKTDGAGQKRVTTSTISLQQCGHVGMLDTFSNGFDDGQVDDAQCHLEPDAITTLDIGVTPTRQSLYSDSVGFSAPTTEEAVQAPW</sequence>